<organism evidence="7 8">
    <name type="scientific">Aquella oligotrophica</name>
    <dbReference type="NCBI Taxonomy" id="2067065"/>
    <lineage>
        <taxon>Bacteria</taxon>
        <taxon>Pseudomonadati</taxon>
        <taxon>Pseudomonadota</taxon>
        <taxon>Betaproteobacteria</taxon>
        <taxon>Neisseriales</taxon>
        <taxon>Neisseriaceae</taxon>
        <taxon>Aquella</taxon>
    </lineage>
</organism>
<accession>A0A2I7N8G7</accession>
<proteinExistence type="predicted"/>
<dbReference type="KEGG" id="nba:CUN60_10670"/>
<dbReference type="InterPro" id="IPR001123">
    <property type="entry name" value="LeuE-type"/>
</dbReference>
<keyword evidence="3 6" id="KW-0812">Transmembrane</keyword>
<dbReference type="GO" id="GO:0005886">
    <property type="term" value="C:plasma membrane"/>
    <property type="evidence" value="ECO:0007669"/>
    <property type="project" value="UniProtKB-SubCell"/>
</dbReference>
<dbReference type="EMBL" id="CP024847">
    <property type="protein sequence ID" value="AUR52740.1"/>
    <property type="molecule type" value="Genomic_DNA"/>
</dbReference>
<protein>
    <submittedName>
        <fullName evidence="7">LysE family translocator</fullName>
    </submittedName>
</protein>
<feature type="transmembrane region" description="Helical" evidence="6">
    <location>
        <begin position="72"/>
        <end position="89"/>
    </location>
</feature>
<dbReference type="RefSeq" id="WP_102952028.1">
    <property type="nucleotide sequence ID" value="NZ_CP024847.1"/>
</dbReference>
<evidence type="ECO:0000256" key="2">
    <source>
        <dbReference type="ARBA" id="ARBA00022475"/>
    </source>
</evidence>
<evidence type="ECO:0000256" key="4">
    <source>
        <dbReference type="ARBA" id="ARBA00022989"/>
    </source>
</evidence>
<dbReference type="PANTHER" id="PTHR30086:SF20">
    <property type="entry name" value="ARGININE EXPORTER PROTEIN ARGO-RELATED"/>
    <property type="match status" value="1"/>
</dbReference>
<reference evidence="8" key="1">
    <citation type="submission" date="2017-11" db="EMBL/GenBank/DDBJ databases">
        <authorList>
            <person name="Chan K.G."/>
            <person name="Lee L.S."/>
        </authorList>
    </citation>
    <scope>NUCLEOTIDE SEQUENCE [LARGE SCALE GENOMIC DNA]</scope>
    <source>
        <strain evidence="8">DSM 100970</strain>
    </source>
</reference>
<feature type="transmembrane region" description="Helical" evidence="6">
    <location>
        <begin position="110"/>
        <end position="136"/>
    </location>
</feature>
<sequence>MEYYLSLLLFCVSSSITPGPNNLMMLMSGINFGVKRSLPHYFGILFGFSAMVFLVGMGLAGVFAKFPVLHQVIKYIGAIYMLYLAYQIIRSSSSLKEVKSARRPLSFFKAVLFQWVNPKAWVMGIGAVSAFTVINLPMVSQVIIISLIYFLVGVPCIAFWLIGGVAVRRYLNNTRHLQIFNVTMGILLIASILLMLFGE</sequence>
<keyword evidence="2" id="KW-1003">Cell membrane</keyword>
<evidence type="ECO:0000313" key="8">
    <source>
        <dbReference type="Proteomes" id="UP000236655"/>
    </source>
</evidence>
<dbReference type="GO" id="GO:0015171">
    <property type="term" value="F:amino acid transmembrane transporter activity"/>
    <property type="evidence" value="ECO:0007669"/>
    <property type="project" value="TreeGrafter"/>
</dbReference>
<comment type="subcellular location">
    <subcellularLocation>
        <location evidence="1">Cell membrane</location>
        <topology evidence="1">Multi-pass membrane protein</topology>
    </subcellularLocation>
</comment>
<feature type="transmembrane region" description="Helical" evidence="6">
    <location>
        <begin position="42"/>
        <end position="66"/>
    </location>
</feature>
<dbReference type="OrthoDB" id="9812084at2"/>
<dbReference type="GO" id="GO:0033228">
    <property type="term" value="P:cysteine export across plasma membrane"/>
    <property type="evidence" value="ECO:0007669"/>
    <property type="project" value="TreeGrafter"/>
</dbReference>
<evidence type="ECO:0000313" key="7">
    <source>
        <dbReference type="EMBL" id="AUR52740.1"/>
    </source>
</evidence>
<keyword evidence="5 6" id="KW-0472">Membrane</keyword>
<dbReference type="Pfam" id="PF01810">
    <property type="entry name" value="LysE"/>
    <property type="match status" value="1"/>
</dbReference>
<name>A0A2I7N8G7_9NEIS</name>
<dbReference type="Proteomes" id="UP000236655">
    <property type="component" value="Chromosome"/>
</dbReference>
<keyword evidence="4 6" id="KW-1133">Transmembrane helix</keyword>
<feature type="transmembrane region" description="Helical" evidence="6">
    <location>
        <begin position="6"/>
        <end position="30"/>
    </location>
</feature>
<dbReference type="AlphaFoldDB" id="A0A2I7N8G7"/>
<evidence type="ECO:0000256" key="6">
    <source>
        <dbReference type="SAM" id="Phobius"/>
    </source>
</evidence>
<keyword evidence="8" id="KW-1185">Reference proteome</keyword>
<dbReference type="PANTHER" id="PTHR30086">
    <property type="entry name" value="ARGININE EXPORTER PROTEIN ARGO"/>
    <property type="match status" value="1"/>
</dbReference>
<evidence type="ECO:0000256" key="1">
    <source>
        <dbReference type="ARBA" id="ARBA00004651"/>
    </source>
</evidence>
<feature type="transmembrane region" description="Helical" evidence="6">
    <location>
        <begin position="179"/>
        <end position="198"/>
    </location>
</feature>
<evidence type="ECO:0000256" key="5">
    <source>
        <dbReference type="ARBA" id="ARBA00023136"/>
    </source>
</evidence>
<feature type="transmembrane region" description="Helical" evidence="6">
    <location>
        <begin position="142"/>
        <end position="167"/>
    </location>
</feature>
<gene>
    <name evidence="7" type="ORF">CUN60_10670</name>
</gene>
<evidence type="ECO:0000256" key="3">
    <source>
        <dbReference type="ARBA" id="ARBA00022692"/>
    </source>
</evidence>